<evidence type="ECO:0000313" key="3">
    <source>
        <dbReference type="Proteomes" id="UP000232323"/>
    </source>
</evidence>
<evidence type="ECO:0000256" key="1">
    <source>
        <dbReference type="SAM" id="MobiDB-lite"/>
    </source>
</evidence>
<protein>
    <submittedName>
        <fullName evidence="2">Uncharacterized protein</fullName>
    </submittedName>
</protein>
<keyword evidence="3" id="KW-1185">Reference proteome</keyword>
<reference evidence="2 3" key="1">
    <citation type="submission" date="2017-08" db="EMBL/GenBank/DDBJ databases">
        <title>Acidophilic green algal genome provides insights into adaptation to an acidic environment.</title>
        <authorList>
            <person name="Hirooka S."/>
            <person name="Hirose Y."/>
            <person name="Kanesaki Y."/>
            <person name="Higuchi S."/>
            <person name="Fujiwara T."/>
            <person name="Onuma R."/>
            <person name="Era A."/>
            <person name="Ohbayashi R."/>
            <person name="Uzuka A."/>
            <person name="Nozaki H."/>
            <person name="Yoshikawa H."/>
            <person name="Miyagishima S.Y."/>
        </authorList>
    </citation>
    <scope>NUCLEOTIDE SEQUENCE [LARGE SCALE GENOMIC DNA]</scope>
    <source>
        <strain evidence="2 3">NIES-2499</strain>
    </source>
</reference>
<gene>
    <name evidence="2" type="ORF">CEUSTIGMA_g1519.t1</name>
</gene>
<name>A0A250WTK6_9CHLO</name>
<accession>A0A250WTK6</accession>
<dbReference type="AlphaFoldDB" id="A0A250WTK6"/>
<feature type="region of interest" description="Disordered" evidence="1">
    <location>
        <begin position="20"/>
        <end position="41"/>
    </location>
</feature>
<dbReference type="EMBL" id="BEGY01000006">
    <property type="protein sequence ID" value="GAX74069.1"/>
    <property type="molecule type" value="Genomic_DNA"/>
</dbReference>
<organism evidence="2 3">
    <name type="scientific">Chlamydomonas eustigma</name>
    <dbReference type="NCBI Taxonomy" id="1157962"/>
    <lineage>
        <taxon>Eukaryota</taxon>
        <taxon>Viridiplantae</taxon>
        <taxon>Chlorophyta</taxon>
        <taxon>core chlorophytes</taxon>
        <taxon>Chlorophyceae</taxon>
        <taxon>CS clade</taxon>
        <taxon>Chlamydomonadales</taxon>
        <taxon>Chlamydomonadaceae</taxon>
        <taxon>Chlamydomonas</taxon>
    </lineage>
</organism>
<proteinExistence type="predicted"/>
<evidence type="ECO:0000313" key="2">
    <source>
        <dbReference type="EMBL" id="GAX74069.1"/>
    </source>
</evidence>
<comment type="caution">
    <text evidence="2">The sequence shown here is derived from an EMBL/GenBank/DDBJ whole genome shotgun (WGS) entry which is preliminary data.</text>
</comment>
<dbReference type="Proteomes" id="UP000232323">
    <property type="component" value="Unassembled WGS sequence"/>
</dbReference>
<sequence length="117" mass="11979">MPTAPSQAAVAPPACAPFEGEGVHKEASSDEAACMSTAPSDSAGVITEEGMVPLTPFADGGGTTLSFVSHPELPLMPELPLHVDDLFCEAEVRELDTLPGAGSNAAGGVRHLTVLYY</sequence>